<evidence type="ECO:0000313" key="2">
    <source>
        <dbReference type="EMBL" id="MEY9452308.1"/>
    </source>
</evidence>
<keyword evidence="1" id="KW-1133">Transmembrane helix</keyword>
<keyword evidence="1" id="KW-0812">Transmembrane</keyword>
<keyword evidence="1" id="KW-0472">Membrane</keyword>
<evidence type="ECO:0000313" key="3">
    <source>
        <dbReference type="Proteomes" id="UP001565369"/>
    </source>
</evidence>
<proteinExistence type="predicted"/>
<organism evidence="2 3">
    <name type="scientific">Bradyrhizobium ottawaense</name>
    <dbReference type="NCBI Taxonomy" id="931866"/>
    <lineage>
        <taxon>Bacteria</taxon>
        <taxon>Pseudomonadati</taxon>
        <taxon>Pseudomonadota</taxon>
        <taxon>Alphaproteobacteria</taxon>
        <taxon>Hyphomicrobiales</taxon>
        <taxon>Nitrobacteraceae</taxon>
        <taxon>Bradyrhizobium</taxon>
    </lineage>
</organism>
<evidence type="ECO:0000256" key="1">
    <source>
        <dbReference type="SAM" id="Phobius"/>
    </source>
</evidence>
<comment type="caution">
    <text evidence="2">The sequence shown here is derived from an EMBL/GenBank/DDBJ whole genome shotgun (WGS) entry which is preliminary data.</text>
</comment>
<protein>
    <submittedName>
        <fullName evidence="2">Uncharacterized protein</fullName>
    </submittedName>
</protein>
<dbReference type="Proteomes" id="UP001565369">
    <property type="component" value="Unassembled WGS sequence"/>
</dbReference>
<keyword evidence="3" id="KW-1185">Reference proteome</keyword>
<gene>
    <name evidence="2" type="ORF">ABIG07_001256</name>
</gene>
<name>A0ABV4FL52_9BRAD</name>
<sequence length="108" mass="12286">MVDDAQPSWEASTTRTPSRAMAAFSAAPTRVIPPAIDVDVGRNYGDSALNSLHRRYSIAESWLIMEIQLSTLSLVILMIARRRDRPSRLPWRCNQWQLLHSQLRLAVN</sequence>
<reference evidence="2 3" key="1">
    <citation type="submission" date="2024-07" db="EMBL/GenBank/DDBJ databases">
        <title>Genomic Encyclopedia of Type Strains, Phase V (KMG-V): Genome sequencing to study the core and pangenomes of soil and plant-associated prokaryotes.</title>
        <authorList>
            <person name="Whitman W."/>
        </authorList>
    </citation>
    <scope>NUCLEOTIDE SEQUENCE [LARGE SCALE GENOMIC DNA]</scope>
    <source>
        <strain evidence="2 3">USDA 152</strain>
    </source>
</reference>
<feature type="transmembrane region" description="Helical" evidence="1">
    <location>
        <begin position="62"/>
        <end position="80"/>
    </location>
</feature>
<dbReference type="EMBL" id="JBGBZJ010000003">
    <property type="protein sequence ID" value="MEY9452308.1"/>
    <property type="molecule type" value="Genomic_DNA"/>
</dbReference>
<accession>A0ABV4FL52</accession>